<reference evidence="10" key="2">
    <citation type="submission" date="2025-08" db="UniProtKB">
        <authorList>
            <consortium name="Ensembl"/>
        </authorList>
    </citation>
    <scope>IDENTIFICATION</scope>
</reference>
<dbReference type="SUPFAM" id="SSF63825">
    <property type="entry name" value="YWTD domain"/>
    <property type="match status" value="2"/>
</dbReference>
<reference evidence="10 11" key="1">
    <citation type="submission" date="2009-12" db="EMBL/GenBank/DDBJ databases">
        <title>The Genome Sequence of Anolis carolinensis (Green Anole Lizard).</title>
        <authorList>
            <consortium name="The Genome Sequencing Platform"/>
            <person name="Di Palma F."/>
            <person name="Alfoldi J."/>
            <person name="Heiman D."/>
            <person name="Young S."/>
            <person name="Grabherr M."/>
            <person name="Johnson J."/>
            <person name="Lander E.S."/>
            <person name="Lindblad-Toh K."/>
        </authorList>
    </citation>
    <scope>NUCLEOTIDE SEQUENCE [LARGE SCALE GENOMIC DNA]</scope>
    <source>
        <strain evidence="10 11">JBL SC #1</strain>
    </source>
</reference>
<feature type="disulfide bond" evidence="4">
    <location>
        <begin position="924"/>
        <end position="933"/>
    </location>
</feature>
<feature type="compositionally biased region" description="Low complexity" evidence="6">
    <location>
        <begin position="995"/>
        <end position="1006"/>
    </location>
</feature>
<dbReference type="GO" id="GO:0008083">
    <property type="term" value="F:growth factor activity"/>
    <property type="evidence" value="ECO:0000318"/>
    <property type="project" value="GO_Central"/>
</dbReference>
<dbReference type="PANTHER" id="PTHR46513:SF5">
    <property type="entry name" value="PRO-EPIDERMAL GROWTH FACTOR"/>
    <property type="match status" value="1"/>
</dbReference>
<keyword evidence="7" id="KW-0472">Membrane</keyword>
<dbReference type="SUPFAM" id="SSF57196">
    <property type="entry name" value="EGF/Laminin"/>
    <property type="match status" value="5"/>
</dbReference>
<dbReference type="FunFam" id="2.10.25.10:FF:000119">
    <property type="entry name" value="vitamin K-dependent protein S"/>
    <property type="match status" value="1"/>
</dbReference>
<dbReference type="PROSITE" id="PS01187">
    <property type="entry name" value="EGF_CA"/>
    <property type="match status" value="3"/>
</dbReference>
<dbReference type="GO" id="GO:0006511">
    <property type="term" value="P:ubiquitin-dependent protein catabolic process"/>
    <property type="evidence" value="ECO:0007669"/>
    <property type="project" value="Ensembl"/>
</dbReference>
<feature type="repeat" description="LDL-receptor class B" evidence="5">
    <location>
        <begin position="612"/>
        <end position="655"/>
    </location>
</feature>
<feature type="domain" description="EGF-like" evidence="9">
    <location>
        <begin position="896"/>
        <end position="934"/>
    </location>
</feature>
<dbReference type="InterPro" id="IPR050778">
    <property type="entry name" value="Cueball_EGF_LRP_Nidogen"/>
</dbReference>
<accession>A0A803SU34</accession>
<dbReference type="GO" id="GO:1902966">
    <property type="term" value="P:positive regulation of protein localization to early endosome"/>
    <property type="evidence" value="ECO:0007669"/>
    <property type="project" value="Ensembl"/>
</dbReference>
<dbReference type="AlphaFoldDB" id="A0A803SU34"/>
<keyword evidence="7" id="KW-1133">Transmembrane helix</keyword>
<dbReference type="Gene3D" id="2.10.25.10">
    <property type="entry name" value="Laminin"/>
    <property type="match status" value="6"/>
</dbReference>
<feature type="region of interest" description="Disordered" evidence="6">
    <location>
        <begin position="992"/>
        <end position="1018"/>
    </location>
</feature>
<dbReference type="InterPro" id="IPR000742">
    <property type="entry name" value="EGF"/>
</dbReference>
<dbReference type="Pfam" id="PF00058">
    <property type="entry name" value="Ldl_recept_b"/>
    <property type="match status" value="3"/>
</dbReference>
<organism evidence="10 11">
    <name type="scientific">Anolis carolinensis</name>
    <name type="common">Green anole</name>
    <name type="synonym">American chameleon</name>
    <dbReference type="NCBI Taxonomy" id="28377"/>
    <lineage>
        <taxon>Eukaryota</taxon>
        <taxon>Metazoa</taxon>
        <taxon>Chordata</taxon>
        <taxon>Craniata</taxon>
        <taxon>Vertebrata</taxon>
        <taxon>Euteleostomi</taxon>
        <taxon>Lepidosauria</taxon>
        <taxon>Squamata</taxon>
        <taxon>Bifurcata</taxon>
        <taxon>Unidentata</taxon>
        <taxon>Episquamata</taxon>
        <taxon>Toxicofera</taxon>
        <taxon>Iguania</taxon>
        <taxon>Dactyloidae</taxon>
        <taxon>Anolis</taxon>
    </lineage>
</organism>
<keyword evidence="3 4" id="KW-1015">Disulfide bond</keyword>
<dbReference type="GO" id="GO:0090370">
    <property type="term" value="P:negative regulation of cholesterol efflux"/>
    <property type="evidence" value="ECO:0007669"/>
    <property type="project" value="Ensembl"/>
</dbReference>
<dbReference type="GO" id="GO:0070062">
    <property type="term" value="C:extracellular exosome"/>
    <property type="evidence" value="ECO:0007669"/>
    <property type="project" value="Ensembl"/>
</dbReference>
<dbReference type="FunFam" id="2.10.25.10:FF:000010">
    <property type="entry name" value="Pro-epidermal growth factor"/>
    <property type="match status" value="1"/>
</dbReference>
<evidence type="ECO:0000256" key="1">
    <source>
        <dbReference type="ARBA" id="ARBA00022536"/>
    </source>
</evidence>
<proteinExistence type="predicted"/>
<dbReference type="InterPro" id="IPR000033">
    <property type="entry name" value="LDLR_classB_rpt"/>
</dbReference>
<dbReference type="PROSITE" id="PS00010">
    <property type="entry name" value="ASX_HYDROXYL"/>
    <property type="match status" value="2"/>
</dbReference>
<dbReference type="GO" id="GO:0042059">
    <property type="term" value="P:negative regulation of epidermal growth factor receptor signaling pathway"/>
    <property type="evidence" value="ECO:0007669"/>
    <property type="project" value="Ensembl"/>
</dbReference>
<dbReference type="GO" id="GO:0048754">
    <property type="term" value="P:branching morphogenesis of an epithelial tube"/>
    <property type="evidence" value="ECO:0007669"/>
    <property type="project" value="Ensembl"/>
</dbReference>
<dbReference type="SMART" id="SM00179">
    <property type="entry name" value="EGF_CA"/>
    <property type="match status" value="5"/>
</dbReference>
<sequence>MFLFLTFIWHVVGTISLISLSAQEHWTTCPIGYRKENLSCKDIDECLEGGVGICGQNCINTPGSYMCSCMPGYTLANDKKSCHISVSTPFLVFSQGNAIFGIEADGTHHQKMVTDTGLSVLLDYHYGEEHIYWLDTEKGLLQRISLNGSNPETICYTGKDISGFAVNWINQNIYLAHYQEATIEAISLDGNYSQILAKDDHHPTSIAVDASRRILFWSSEGAFSSIYGAVLDRKEVWRVLRSTGKIRSISLDFLNQKLFWMQYNVGNDEITHIRSCSYDGSSVHLHKQIIRNQVYDIFIFADHIYYSDSTGAIRRANKYTGKDVVAMNLQPASSQPAEILVVHPLKKISMGVDSQTLVERPCLSNRRNCKRSTCKQDPKTSQCECMSGFTLSKKRKSCEDVNECALWNHGCTLGCVNIPGSYYCTCPRNFILLSDKKTCYELIPCASNYIQCSHGCGQTPEGPVCFCPEESVLQADGRTCLGSKPFLLFANSRDIRRIGFDGTDYSSILSWQMGAVLALDYDPVENKIYFAHTALKWIERTNLDGTDRKKVIHEATQRPEGLTVDWINRKLYWTDPGKFCIESSNLNGKQRKIIIQEEMSHPRGIAVHPFTEQIFWTDLGINPRIESSSLQGSNRRIIANSNLLWPSGITIDYFADKLYWCDARKSVIETSNLDGSKRQILTQNDVGHPFGIAVFEDYIWLSDWSKPSLLRMDKKTGLDRVRLGGSMLRPSSLSIIHPFAKPGHMFMSKDGVPVNKMLVPDTFPQYPLDNSASRDSIKQDLQTKQELTAEIMVSNRDHCTWLGCDINAQCISNEGGATCQCQKGFVTKGQLCYDLDECASSLDQCNRSLSICINTEGGYFCECLVGYTEDGLHCSESAIPATTVSRDKTTSSEQDNPIECPPSYCLNEGVCVYFSALQAFACKCEKGYLGERCQFSDLEWWTQQHVMQAKKQNIATAACLAVLFMLLLIGIVTFYCYSRQKRLYGKKPCGEPIRDTSSSAGGSSKSTDSENTNLQTEKPLLIVMMECDDNNKDRSSDETDCSTEELHYFCLSEAS</sequence>
<dbReference type="GO" id="GO:0051048">
    <property type="term" value="P:negative regulation of secretion"/>
    <property type="evidence" value="ECO:0007669"/>
    <property type="project" value="Ensembl"/>
</dbReference>
<keyword evidence="1 4" id="KW-0245">EGF-like domain</keyword>
<dbReference type="GO" id="GO:0005886">
    <property type="term" value="C:plasma membrane"/>
    <property type="evidence" value="ECO:0000318"/>
    <property type="project" value="GO_Central"/>
</dbReference>
<dbReference type="GO" id="GO:0001525">
    <property type="term" value="P:angiogenesis"/>
    <property type="evidence" value="ECO:0007669"/>
    <property type="project" value="Ensembl"/>
</dbReference>
<dbReference type="GO" id="GO:0045840">
    <property type="term" value="P:positive regulation of mitotic nuclear division"/>
    <property type="evidence" value="ECO:0007669"/>
    <property type="project" value="Ensembl"/>
</dbReference>
<feature type="transmembrane region" description="Helical" evidence="7">
    <location>
        <begin position="954"/>
        <end position="977"/>
    </location>
</feature>
<dbReference type="GO" id="GO:0038134">
    <property type="term" value="P:ERBB2-EGFR signaling pathway"/>
    <property type="evidence" value="ECO:0007669"/>
    <property type="project" value="Ensembl"/>
</dbReference>
<dbReference type="GO" id="GO:0090279">
    <property type="term" value="P:regulation of calcium ion import"/>
    <property type="evidence" value="ECO:0007669"/>
    <property type="project" value="Ensembl"/>
</dbReference>
<gene>
    <name evidence="10" type="primary">EGF</name>
</gene>
<comment type="caution">
    <text evidence="4">Lacks conserved residue(s) required for the propagation of feature annotation.</text>
</comment>
<dbReference type="GO" id="GO:0021930">
    <property type="term" value="P:cerebellar granule cell precursor proliferation"/>
    <property type="evidence" value="ECO:0007669"/>
    <property type="project" value="Ensembl"/>
</dbReference>
<dbReference type="PROSITE" id="PS50026">
    <property type="entry name" value="EGF_3"/>
    <property type="match status" value="4"/>
</dbReference>
<keyword evidence="8" id="KW-0732">Signal</keyword>
<dbReference type="GO" id="GO:0043410">
    <property type="term" value="P:positive regulation of MAPK cascade"/>
    <property type="evidence" value="ECO:0000318"/>
    <property type="project" value="GO_Central"/>
</dbReference>
<dbReference type="GO" id="GO:0042327">
    <property type="term" value="P:positive regulation of phosphorylation"/>
    <property type="evidence" value="ECO:0007669"/>
    <property type="project" value="Ensembl"/>
</dbReference>
<evidence type="ECO:0000259" key="9">
    <source>
        <dbReference type="PROSITE" id="PS50026"/>
    </source>
</evidence>
<feature type="chain" id="PRO_5032744373" evidence="8">
    <location>
        <begin position="17"/>
        <end position="1055"/>
    </location>
</feature>
<keyword evidence="2" id="KW-0677">Repeat</keyword>
<dbReference type="CDD" id="cd00054">
    <property type="entry name" value="EGF_CA"/>
    <property type="match status" value="2"/>
</dbReference>
<evidence type="ECO:0000313" key="10">
    <source>
        <dbReference type="Ensembl" id="ENSACAP00000026474.1"/>
    </source>
</evidence>
<dbReference type="Ensembl" id="ENSACAT00000046888.1">
    <property type="protein sequence ID" value="ENSACAP00000026474.1"/>
    <property type="gene ID" value="ENSACAG00000010153.4"/>
</dbReference>
<feature type="domain" description="EGF-like" evidence="9">
    <location>
        <begin position="795"/>
        <end position="833"/>
    </location>
</feature>
<dbReference type="GO" id="GO:0070086">
    <property type="term" value="P:ubiquitin-dependent endocytosis"/>
    <property type="evidence" value="ECO:0007669"/>
    <property type="project" value="Ensembl"/>
</dbReference>
<dbReference type="GO" id="GO:1905278">
    <property type="term" value="P:positive regulation of epithelial tube formation"/>
    <property type="evidence" value="ECO:0007669"/>
    <property type="project" value="Ensembl"/>
</dbReference>
<dbReference type="PROSITE" id="PS51120">
    <property type="entry name" value="LDLRB"/>
    <property type="match status" value="4"/>
</dbReference>
<dbReference type="InterPro" id="IPR000152">
    <property type="entry name" value="EGF-type_Asp/Asn_hydroxyl_site"/>
</dbReference>
<dbReference type="GeneID" id="100562822"/>
<dbReference type="GO" id="GO:0016567">
    <property type="term" value="P:protein ubiquitination"/>
    <property type="evidence" value="ECO:0007669"/>
    <property type="project" value="Ensembl"/>
</dbReference>
<dbReference type="SMART" id="SM00181">
    <property type="entry name" value="EGF"/>
    <property type="match status" value="7"/>
</dbReference>
<dbReference type="GO" id="GO:0045893">
    <property type="term" value="P:positive regulation of DNA-templated transcription"/>
    <property type="evidence" value="ECO:0007669"/>
    <property type="project" value="Ensembl"/>
</dbReference>
<dbReference type="GO" id="GO:1900127">
    <property type="term" value="P:positive regulation of hyaluronan biosynthetic process"/>
    <property type="evidence" value="ECO:0007669"/>
    <property type="project" value="Ensembl"/>
</dbReference>
<dbReference type="Pfam" id="PF07645">
    <property type="entry name" value="EGF_CA"/>
    <property type="match status" value="2"/>
</dbReference>
<dbReference type="GO" id="GO:0090263">
    <property type="term" value="P:positive regulation of canonical Wnt signaling pathway"/>
    <property type="evidence" value="ECO:0007669"/>
    <property type="project" value="Ensembl"/>
</dbReference>
<dbReference type="OrthoDB" id="4062651at2759"/>
<dbReference type="GO" id="GO:0010628">
    <property type="term" value="P:positive regulation of gene expression"/>
    <property type="evidence" value="ECO:0007669"/>
    <property type="project" value="Ensembl"/>
</dbReference>
<dbReference type="Gene3D" id="2.120.10.30">
    <property type="entry name" value="TolB, C-terminal domain"/>
    <property type="match status" value="2"/>
</dbReference>
<feature type="repeat" description="LDL-receptor class B" evidence="5">
    <location>
        <begin position="526"/>
        <end position="568"/>
    </location>
</feature>
<keyword evidence="11" id="KW-1185">Reference proteome</keyword>
<name>A0A803SU34_ANOCA</name>
<dbReference type="Bgee" id="ENSACAG00000010153">
    <property type="expression patterns" value="Expressed in testis and 3 other cell types or tissues"/>
</dbReference>
<dbReference type="PROSITE" id="PS00022">
    <property type="entry name" value="EGF_1"/>
    <property type="match status" value="1"/>
</dbReference>
<evidence type="ECO:0000256" key="8">
    <source>
        <dbReference type="SAM" id="SignalP"/>
    </source>
</evidence>
<evidence type="ECO:0000256" key="7">
    <source>
        <dbReference type="SAM" id="Phobius"/>
    </source>
</evidence>
<dbReference type="CTD" id="1950"/>
<dbReference type="Pfam" id="PF14670">
    <property type="entry name" value="FXa_inhibition"/>
    <property type="match status" value="1"/>
</dbReference>
<dbReference type="GO" id="GO:0008284">
    <property type="term" value="P:positive regulation of cell population proliferation"/>
    <property type="evidence" value="ECO:0000318"/>
    <property type="project" value="GO_Central"/>
</dbReference>
<dbReference type="FunFam" id="2.120.10.30:FF:000036">
    <property type="entry name" value="Pro-epidermal growth factor"/>
    <property type="match status" value="1"/>
</dbReference>
<evidence type="ECO:0000256" key="5">
    <source>
        <dbReference type="PROSITE-ProRule" id="PRU00461"/>
    </source>
</evidence>
<evidence type="ECO:0000313" key="11">
    <source>
        <dbReference type="Proteomes" id="UP000001646"/>
    </source>
</evidence>
<dbReference type="FunFam" id="2.120.10.30:FF:000028">
    <property type="entry name" value="Pro-epidermal growth factor"/>
    <property type="match status" value="1"/>
</dbReference>
<dbReference type="GO" id="GO:0005154">
    <property type="term" value="F:epidermal growth factor receptor binding"/>
    <property type="evidence" value="ECO:0007669"/>
    <property type="project" value="Ensembl"/>
</dbReference>
<dbReference type="Proteomes" id="UP000001646">
    <property type="component" value="Chromosome 5"/>
</dbReference>
<evidence type="ECO:0000256" key="2">
    <source>
        <dbReference type="ARBA" id="ARBA00022737"/>
    </source>
</evidence>
<dbReference type="KEGG" id="acs:100562822"/>
<dbReference type="SMART" id="SM00135">
    <property type="entry name" value="LY"/>
    <property type="match status" value="10"/>
</dbReference>
<dbReference type="GO" id="GO:0030297">
    <property type="term" value="F:transmembrane receptor protein tyrosine kinase activator activity"/>
    <property type="evidence" value="ECO:0007669"/>
    <property type="project" value="Ensembl"/>
</dbReference>
<dbReference type="GO" id="GO:0002092">
    <property type="term" value="P:positive regulation of receptor internalization"/>
    <property type="evidence" value="ECO:0007669"/>
    <property type="project" value="Ensembl"/>
</dbReference>
<dbReference type="GO" id="GO:0010595">
    <property type="term" value="P:positive regulation of endothelial cell migration"/>
    <property type="evidence" value="ECO:0007669"/>
    <property type="project" value="Ensembl"/>
</dbReference>
<dbReference type="GO" id="GO:0050673">
    <property type="term" value="P:epithelial cell proliferation"/>
    <property type="evidence" value="ECO:0007669"/>
    <property type="project" value="Ensembl"/>
</dbReference>
<dbReference type="GO" id="GO:0005509">
    <property type="term" value="F:calcium ion binding"/>
    <property type="evidence" value="ECO:0007669"/>
    <property type="project" value="InterPro"/>
</dbReference>
<feature type="disulfide bond" evidence="4">
    <location>
        <begin position="905"/>
        <end position="922"/>
    </location>
</feature>
<feature type="domain" description="EGF-like" evidence="9">
    <location>
        <begin position="42"/>
        <end position="83"/>
    </location>
</feature>
<dbReference type="PANTHER" id="PTHR46513">
    <property type="entry name" value="VITELLOGENIN RECEPTOR-LIKE PROTEIN-RELATED-RELATED"/>
    <property type="match status" value="1"/>
</dbReference>
<dbReference type="FunFam" id="2.10.25.10:FF:000362">
    <property type="entry name" value="Pro-epidermal growth factor"/>
    <property type="match status" value="1"/>
</dbReference>
<dbReference type="InterPro" id="IPR001881">
    <property type="entry name" value="EGF-like_Ca-bd_dom"/>
</dbReference>
<dbReference type="GO" id="GO:2000008">
    <property type="term" value="P:regulation of protein localization to cell surface"/>
    <property type="evidence" value="ECO:0007669"/>
    <property type="project" value="Ensembl"/>
</dbReference>
<dbReference type="InterPro" id="IPR049883">
    <property type="entry name" value="NOTCH1_EGF-like"/>
</dbReference>
<evidence type="ECO:0000256" key="4">
    <source>
        <dbReference type="PROSITE-ProRule" id="PRU00076"/>
    </source>
</evidence>
<keyword evidence="7" id="KW-0812">Transmembrane</keyword>
<dbReference type="GO" id="GO:0070371">
    <property type="term" value="P:ERK1 and ERK2 cascade"/>
    <property type="evidence" value="ECO:0007669"/>
    <property type="project" value="Ensembl"/>
</dbReference>
<dbReference type="InterPro" id="IPR011042">
    <property type="entry name" value="6-blade_b-propeller_TolB-like"/>
</dbReference>
<feature type="repeat" description="LDL-receptor class B" evidence="5">
    <location>
        <begin position="569"/>
        <end position="611"/>
    </location>
</feature>
<dbReference type="GO" id="GO:0007173">
    <property type="term" value="P:epidermal growth factor receptor signaling pathway"/>
    <property type="evidence" value="ECO:0000318"/>
    <property type="project" value="GO_Central"/>
</dbReference>
<evidence type="ECO:0000256" key="6">
    <source>
        <dbReference type="SAM" id="MobiDB-lite"/>
    </source>
</evidence>
<protein>
    <submittedName>
        <fullName evidence="10">Epidermal growth factor</fullName>
    </submittedName>
</protein>
<dbReference type="GO" id="GO:0021940">
    <property type="term" value="P:positive regulation of cerebellar granule cell precursor proliferation"/>
    <property type="evidence" value="ECO:0007669"/>
    <property type="project" value="Ensembl"/>
</dbReference>
<dbReference type="GO" id="GO:0001938">
    <property type="term" value="P:positive regulation of endothelial cell proliferation"/>
    <property type="evidence" value="ECO:0007669"/>
    <property type="project" value="Ensembl"/>
</dbReference>
<feature type="signal peptide" evidence="8">
    <location>
        <begin position="1"/>
        <end position="16"/>
    </location>
</feature>
<dbReference type="GO" id="GO:0051897">
    <property type="term" value="P:positive regulation of phosphatidylinositol 3-kinase/protein kinase B signal transduction"/>
    <property type="evidence" value="ECO:0007669"/>
    <property type="project" value="Ensembl"/>
</dbReference>
<feature type="repeat" description="LDL-receptor class B" evidence="5">
    <location>
        <begin position="656"/>
        <end position="698"/>
    </location>
</feature>
<evidence type="ECO:0000256" key="3">
    <source>
        <dbReference type="ARBA" id="ARBA00023157"/>
    </source>
</evidence>
<feature type="domain" description="EGF-like" evidence="9">
    <location>
        <begin position="834"/>
        <end position="875"/>
    </location>
</feature>
<dbReference type="GO" id="GO:0005085">
    <property type="term" value="F:guanyl-nucleotide exchange factor activity"/>
    <property type="evidence" value="ECO:0007669"/>
    <property type="project" value="Ensembl"/>
</dbReference>
<dbReference type="GeneTree" id="ENSGT00940000158366"/>
<dbReference type="GO" id="GO:0046425">
    <property type="term" value="P:regulation of receptor signaling pathway via JAK-STAT"/>
    <property type="evidence" value="ECO:0007669"/>
    <property type="project" value="Ensembl"/>
</dbReference>
<dbReference type="InParanoid" id="A0A803SU34"/>
<dbReference type="GO" id="GO:2000060">
    <property type="term" value="P:positive regulation of ubiquitin-dependent protein catabolic process"/>
    <property type="evidence" value="ECO:0007669"/>
    <property type="project" value="Ensembl"/>
</dbReference>
<dbReference type="PROSITE" id="PS01186">
    <property type="entry name" value="EGF_2"/>
    <property type="match status" value="4"/>
</dbReference>
<dbReference type="InterPro" id="IPR018097">
    <property type="entry name" value="EGF_Ca-bd_CS"/>
</dbReference>
<reference evidence="10" key="3">
    <citation type="submission" date="2025-09" db="UniProtKB">
        <authorList>
            <consortium name="Ensembl"/>
        </authorList>
    </citation>
    <scope>IDENTIFICATION</scope>
</reference>